<dbReference type="Gene3D" id="3.40.50.1820">
    <property type="entry name" value="alpha/beta hydrolase"/>
    <property type="match status" value="1"/>
</dbReference>
<name>A0A0Q3WZV2_9BACI</name>
<reference evidence="1 2" key="1">
    <citation type="submission" date="2015-09" db="EMBL/GenBank/DDBJ databases">
        <title>Genome sequencing project for genomic taxonomy and phylogenomics of Bacillus-like bacteria.</title>
        <authorList>
            <person name="Liu B."/>
            <person name="Wang J."/>
            <person name="Zhu Y."/>
            <person name="Liu G."/>
            <person name="Chen Q."/>
            <person name="Chen Z."/>
            <person name="Lan J."/>
            <person name="Che J."/>
            <person name="Ge C."/>
            <person name="Shi H."/>
            <person name="Pan Z."/>
            <person name="Liu X."/>
        </authorList>
    </citation>
    <scope>NUCLEOTIDE SEQUENCE [LARGE SCALE GENOMIC DNA]</scope>
    <source>
        <strain evidence="1 2">LMG 18435</strain>
    </source>
</reference>
<proteinExistence type="predicted"/>
<dbReference type="STRING" id="157838.AN964_16790"/>
<dbReference type="EMBL" id="LJJC01000004">
    <property type="protein sequence ID" value="KQL54995.1"/>
    <property type="molecule type" value="Genomic_DNA"/>
</dbReference>
<dbReference type="AlphaFoldDB" id="A0A0Q3WZV2"/>
<comment type="caution">
    <text evidence="1">The sequence shown here is derived from an EMBL/GenBank/DDBJ whole genome shotgun (WGS) entry which is preliminary data.</text>
</comment>
<dbReference type="SUPFAM" id="SSF53474">
    <property type="entry name" value="alpha/beta-Hydrolases"/>
    <property type="match status" value="1"/>
</dbReference>
<dbReference type="Proteomes" id="UP000051888">
    <property type="component" value="Unassembled WGS sequence"/>
</dbReference>
<evidence type="ECO:0008006" key="3">
    <source>
        <dbReference type="Google" id="ProtNLM"/>
    </source>
</evidence>
<evidence type="ECO:0000313" key="2">
    <source>
        <dbReference type="Proteomes" id="UP000051888"/>
    </source>
</evidence>
<sequence>MFNETFQFEQEWCMIHYPEKPNGFAIFIIGDTQHYVNDETSFWLENKGREMMISAFTNEGYLVYYSNLFGRNWGNDIAVKHAFRLYQYIIRQEILNNKIHVLGEGMGALAAIKLIPFLKENIRSLVLISPCVSLEAHMNQEQRRKFFYKKLLREVQFAFQQQGEGNPEEWQEDITTNLVEMKKGLCIFQRIDNNSYKSQTERLKEIMEQRNRNHSPSTFHFVLSDQQMNMTNKLISFLKEQENDL</sequence>
<protein>
    <recommendedName>
        <fullName evidence="3">Hydrolase</fullName>
    </recommendedName>
</protein>
<organism evidence="1 2">
    <name type="scientific">Heyndrickxia shackletonii</name>
    <dbReference type="NCBI Taxonomy" id="157838"/>
    <lineage>
        <taxon>Bacteria</taxon>
        <taxon>Bacillati</taxon>
        <taxon>Bacillota</taxon>
        <taxon>Bacilli</taxon>
        <taxon>Bacillales</taxon>
        <taxon>Bacillaceae</taxon>
        <taxon>Heyndrickxia</taxon>
    </lineage>
</organism>
<gene>
    <name evidence="1" type="ORF">AN964_16790</name>
</gene>
<dbReference type="PATRIC" id="fig|157838.3.peg.3717"/>
<dbReference type="InterPro" id="IPR029058">
    <property type="entry name" value="AB_hydrolase_fold"/>
</dbReference>
<dbReference type="OrthoDB" id="2986585at2"/>
<keyword evidence="2" id="KW-1185">Reference proteome</keyword>
<accession>A0A0Q3WZV2</accession>
<evidence type="ECO:0000313" key="1">
    <source>
        <dbReference type="EMBL" id="KQL54995.1"/>
    </source>
</evidence>
<dbReference type="RefSeq" id="WP_055740790.1">
    <property type="nucleotide sequence ID" value="NZ_JAAIWL010000035.1"/>
</dbReference>